<dbReference type="SUPFAM" id="SSF56219">
    <property type="entry name" value="DNase I-like"/>
    <property type="match status" value="1"/>
</dbReference>
<name>A0A940DM64_9BACT</name>
<feature type="domain" description="Endonuclease/exonuclease/phosphatase" evidence="10">
    <location>
        <begin position="99"/>
        <end position="321"/>
    </location>
</feature>
<dbReference type="Gene3D" id="3.60.10.10">
    <property type="entry name" value="Endonuclease/exonuclease/phosphatase"/>
    <property type="match status" value="1"/>
</dbReference>
<protein>
    <submittedName>
        <fullName evidence="11">Endonuclease/exonuclease/phosphatase family protein</fullName>
    </submittedName>
</protein>
<keyword evidence="5" id="KW-0227">DNA damage</keyword>
<keyword evidence="9" id="KW-0812">Transmembrane</keyword>
<keyword evidence="8" id="KW-0234">DNA repair</keyword>
<evidence type="ECO:0000256" key="5">
    <source>
        <dbReference type="ARBA" id="ARBA00022763"/>
    </source>
</evidence>
<keyword evidence="9" id="KW-1133">Transmembrane helix</keyword>
<comment type="caution">
    <text evidence="11">The sequence shown here is derived from an EMBL/GenBank/DDBJ whole genome shotgun (WGS) entry which is preliminary data.</text>
</comment>
<reference evidence="11" key="2">
    <citation type="journal article" date="2021" name="PeerJ">
        <title>Extensive microbial diversity within the chicken gut microbiome revealed by metagenomics and culture.</title>
        <authorList>
            <person name="Gilroy R."/>
            <person name="Ravi A."/>
            <person name="Getino M."/>
            <person name="Pursley I."/>
            <person name="Horton D.L."/>
            <person name="Alikhan N.F."/>
            <person name="Baker D."/>
            <person name="Gharbi K."/>
            <person name="Hall N."/>
            <person name="Watson M."/>
            <person name="Adriaenssens E.M."/>
            <person name="Foster-Nyarko E."/>
            <person name="Jarju S."/>
            <person name="Secka A."/>
            <person name="Antonio M."/>
            <person name="Oren A."/>
            <person name="Chaudhuri R.R."/>
            <person name="La Ragione R."/>
            <person name="Hildebrand F."/>
            <person name="Pallen M.J."/>
        </authorList>
    </citation>
    <scope>NUCLEOTIDE SEQUENCE</scope>
    <source>
        <strain evidence="11">F1-3629</strain>
    </source>
</reference>
<dbReference type="GO" id="GO:0004519">
    <property type="term" value="F:endonuclease activity"/>
    <property type="evidence" value="ECO:0007669"/>
    <property type="project" value="UniProtKB-KW"/>
</dbReference>
<keyword evidence="9" id="KW-0472">Membrane</keyword>
<organism evidence="11 12">
    <name type="scientific">Candidatus Cryptobacteroides gallistercoris</name>
    <dbReference type="NCBI Taxonomy" id="2840765"/>
    <lineage>
        <taxon>Bacteria</taxon>
        <taxon>Pseudomonadati</taxon>
        <taxon>Bacteroidota</taxon>
        <taxon>Bacteroidia</taxon>
        <taxon>Bacteroidales</taxon>
        <taxon>Candidatus Cryptobacteroides</taxon>
    </lineage>
</organism>
<dbReference type="PANTHER" id="PTHR15822">
    <property type="entry name" value="TRAF AND TNF RECEPTOR-ASSOCIATED PROTEIN"/>
    <property type="match status" value="1"/>
</dbReference>
<evidence type="ECO:0000256" key="3">
    <source>
        <dbReference type="ARBA" id="ARBA00022722"/>
    </source>
</evidence>
<evidence type="ECO:0000256" key="8">
    <source>
        <dbReference type="ARBA" id="ARBA00023204"/>
    </source>
</evidence>
<keyword evidence="4" id="KW-0479">Metal-binding</keyword>
<gene>
    <name evidence="11" type="ORF">IAC07_01555</name>
</gene>
<keyword evidence="6" id="KW-0378">Hydrolase</keyword>
<dbReference type="Proteomes" id="UP000771749">
    <property type="component" value="Unassembled WGS sequence"/>
</dbReference>
<evidence type="ECO:0000256" key="7">
    <source>
        <dbReference type="ARBA" id="ARBA00022842"/>
    </source>
</evidence>
<reference evidence="11" key="1">
    <citation type="submission" date="2020-10" db="EMBL/GenBank/DDBJ databases">
        <authorList>
            <person name="Gilroy R."/>
        </authorList>
    </citation>
    <scope>NUCLEOTIDE SEQUENCE</scope>
    <source>
        <strain evidence="11">F1-3629</strain>
    </source>
</reference>
<dbReference type="Pfam" id="PF03372">
    <property type="entry name" value="Exo_endo_phos"/>
    <property type="match status" value="1"/>
</dbReference>
<proteinExistence type="predicted"/>
<dbReference type="GO" id="GO:0006281">
    <property type="term" value="P:DNA repair"/>
    <property type="evidence" value="ECO:0007669"/>
    <property type="project" value="UniProtKB-KW"/>
</dbReference>
<keyword evidence="7" id="KW-0460">Magnesium</keyword>
<dbReference type="InterPro" id="IPR051547">
    <property type="entry name" value="TDP2-like"/>
</dbReference>
<dbReference type="InterPro" id="IPR005135">
    <property type="entry name" value="Endo/exonuclease/phosphatase"/>
</dbReference>
<dbReference type="PANTHER" id="PTHR15822:SF4">
    <property type="entry name" value="TYROSYL-DNA PHOSPHODIESTERASE 2"/>
    <property type="match status" value="1"/>
</dbReference>
<dbReference type="GO" id="GO:0046872">
    <property type="term" value="F:metal ion binding"/>
    <property type="evidence" value="ECO:0007669"/>
    <property type="project" value="UniProtKB-KW"/>
</dbReference>
<dbReference type="EMBL" id="JADIMJ010000026">
    <property type="protein sequence ID" value="MBO8453391.1"/>
    <property type="molecule type" value="Genomic_DNA"/>
</dbReference>
<evidence type="ECO:0000313" key="11">
    <source>
        <dbReference type="EMBL" id="MBO8453391.1"/>
    </source>
</evidence>
<evidence type="ECO:0000256" key="6">
    <source>
        <dbReference type="ARBA" id="ARBA00022801"/>
    </source>
</evidence>
<evidence type="ECO:0000256" key="1">
    <source>
        <dbReference type="ARBA" id="ARBA00001936"/>
    </source>
</evidence>
<evidence type="ECO:0000256" key="4">
    <source>
        <dbReference type="ARBA" id="ARBA00022723"/>
    </source>
</evidence>
<sequence length="336" mass="38510">MSIFKRICLVLLLLPTLLLALLPYIPVQIAAFFTFLPLAVMPLALLNACMAAVLFARHSRWRWTFVAAFLYGGWQLSETFSFSTSVRPVKPDTFPVRIISWNVQDFHLNADTLRHSAKVLLSQQPDILCFQERPHANLLAWDTIRTVFSAYPYTMINSREDEVLNLAVFSRWPILDRKEFYFPNSYNKFMQVDIHTGNRIIRLFNVHLQTTGMTPELKETNIWQRMVRNAGMRNMQADTLHKAIASSPYPVIVCGDFNDVPSSYAYAQVSRGLKDCFKEAGHGWGGSYQALGSLFRIDHMLCSEEAEVIRYTLTDNPWSDHKIQSGTLCFSPDEPE</sequence>
<keyword evidence="3" id="KW-0540">Nuclease</keyword>
<evidence type="ECO:0000259" key="10">
    <source>
        <dbReference type="Pfam" id="PF03372"/>
    </source>
</evidence>
<keyword evidence="11" id="KW-0255">Endonuclease</keyword>
<dbReference type="CDD" id="cd09084">
    <property type="entry name" value="EEP-2"/>
    <property type="match status" value="1"/>
</dbReference>
<evidence type="ECO:0000313" key="12">
    <source>
        <dbReference type="Proteomes" id="UP000771749"/>
    </source>
</evidence>
<accession>A0A940DM64</accession>
<evidence type="ECO:0000256" key="2">
    <source>
        <dbReference type="ARBA" id="ARBA00001946"/>
    </source>
</evidence>
<comment type="cofactor">
    <cofactor evidence="1">
        <name>Mn(2+)</name>
        <dbReference type="ChEBI" id="CHEBI:29035"/>
    </cofactor>
</comment>
<comment type="cofactor">
    <cofactor evidence="2">
        <name>Mg(2+)</name>
        <dbReference type="ChEBI" id="CHEBI:18420"/>
    </cofactor>
</comment>
<evidence type="ECO:0000256" key="9">
    <source>
        <dbReference type="SAM" id="Phobius"/>
    </source>
</evidence>
<feature type="transmembrane region" description="Helical" evidence="9">
    <location>
        <begin position="40"/>
        <end position="56"/>
    </location>
</feature>
<dbReference type="GO" id="GO:0016787">
    <property type="term" value="F:hydrolase activity"/>
    <property type="evidence" value="ECO:0007669"/>
    <property type="project" value="UniProtKB-KW"/>
</dbReference>
<dbReference type="AlphaFoldDB" id="A0A940DM64"/>
<dbReference type="InterPro" id="IPR036691">
    <property type="entry name" value="Endo/exonu/phosph_ase_sf"/>
</dbReference>